<dbReference type="SUPFAM" id="SSF53850">
    <property type="entry name" value="Periplasmic binding protein-like II"/>
    <property type="match status" value="2"/>
</dbReference>
<dbReference type="GO" id="GO:0005615">
    <property type="term" value="C:extracellular space"/>
    <property type="evidence" value="ECO:0007669"/>
    <property type="project" value="InterPro"/>
</dbReference>
<dbReference type="GO" id="GO:0005886">
    <property type="term" value="C:plasma membrane"/>
    <property type="evidence" value="ECO:0007669"/>
    <property type="project" value="TreeGrafter"/>
</dbReference>
<dbReference type="PROSITE" id="PS51408">
    <property type="entry name" value="TRANSFERRIN_LIKE_4"/>
    <property type="match status" value="2"/>
</dbReference>
<evidence type="ECO:0000256" key="5">
    <source>
        <dbReference type="PIRSR" id="PIRSR002549-3"/>
    </source>
</evidence>
<evidence type="ECO:0000256" key="6">
    <source>
        <dbReference type="PIRSR" id="PIRSR002549-4"/>
    </source>
</evidence>
<keyword evidence="3" id="KW-0410">Iron transport</keyword>
<evidence type="ECO:0000256" key="4">
    <source>
        <dbReference type="PIRSR" id="PIRSR002549-2"/>
    </source>
</evidence>
<feature type="binding site" evidence="4">
    <location>
        <position position="478"/>
    </location>
    <ligand>
        <name>hydrogencarbonate</name>
        <dbReference type="ChEBI" id="CHEBI:17544"/>
        <label>1</label>
    </ligand>
</feature>
<comment type="function">
    <text evidence="3">Transferrins are iron binding transport proteins which bind Fe(3+) ion in association with the binding of an anion, usually bicarbonate.</text>
</comment>
<dbReference type="InterPro" id="IPR001156">
    <property type="entry name" value="Transferrin-like_dom"/>
</dbReference>
<keyword evidence="3 5" id="KW-0408">Iron</keyword>
<feature type="disulfide bond" evidence="6">
    <location>
        <begin position="470"/>
        <end position="544"/>
    </location>
</feature>
<feature type="binding site" evidence="4">
    <location>
        <position position="475"/>
    </location>
    <ligand>
        <name>hydrogencarbonate</name>
        <dbReference type="ChEBI" id="CHEBI:17544"/>
        <label>1</label>
    </ligand>
</feature>
<dbReference type="GO" id="GO:0006826">
    <property type="term" value="P:iron ion transport"/>
    <property type="evidence" value="ECO:0007669"/>
    <property type="project" value="UniProtKB-KW"/>
</dbReference>
<dbReference type="InterPro" id="IPR016357">
    <property type="entry name" value="Transferrin"/>
</dbReference>
<reference evidence="10 11" key="1">
    <citation type="submission" date="2025-04" db="UniProtKB">
        <authorList>
            <consortium name="RefSeq"/>
        </authorList>
    </citation>
    <scope>IDENTIFICATION</scope>
    <source>
        <tissue evidence="10 11">Muscle</tissue>
    </source>
</reference>
<dbReference type="GO" id="GO:0055037">
    <property type="term" value="C:recycling endosome"/>
    <property type="evidence" value="ECO:0007669"/>
    <property type="project" value="TreeGrafter"/>
</dbReference>
<sequence>MPVERSSKMDIRLFVLLFFFAFVHQSINAENLKLCVVESIHTTKRVRELCKQLVISGSQVECVIGNDRFNCLRRLTMAKADFTVMEPEDLVAASAYNEYNILVTNELRMLPDEKQRYEMVVIVSKDVRNIWDVKGKRFCHPGLDTTDDWTNAFSTYFDEWVILRKCDPDKTLLENRMDGLSNFFEAACIAGAWTADTTYDSKLKSKYRNLCAACDNPVGCYTNDAYYGREGALFCLTDNAGDIAWVRLNDTLLHFKTERISKENYKYLCPDGTTRPVKLDKPCVWITKPWPMVVARSEVAEKVEKMMSSLKMDKFSSILRQLLENYHPTPVSTDTLETPEDFLTRFPRFMTANNRATCHPSRRVKWCVASNLEENKCRWLREASIVYGVEPAISCIQELSRAGCLKTLKTERADIFVAKPEELFDARKMGLKTIVQVVPKRNNDFVRIAAIVQQDSWIKSLRDLKGVKACFTGYRDVGWYAFVAALKNISGTKSYCSDTEAVANFFTESSVVGLSDSDGQMPYNLHALNIQANGVGKDLIAFDCMMSDVGDVAFVDLKNIEGKIGNPGYQTRNNKYRTLCLNEVDSDETCLLTWAPLSMVITHENITDVRREEIYSMLLEMDKLFGITFKGPTPAFSMYGIYDSNHSIIFPDETQHLQLEVHQIQRVASYPVIIDDLVKQVNCNGAAYLNFHYSYMKVIYILIVMLSKLQIT</sequence>
<feature type="signal peptide" evidence="7">
    <location>
        <begin position="1"/>
        <end position="29"/>
    </location>
</feature>
<evidence type="ECO:0000256" key="3">
    <source>
        <dbReference type="PIRNR" id="PIRNR002549"/>
    </source>
</evidence>
<dbReference type="Gene3D" id="3.40.190.10">
    <property type="entry name" value="Periplasmic binding protein-like II"/>
    <property type="match status" value="3"/>
</dbReference>
<dbReference type="PIRSF" id="PIRSF002549">
    <property type="entry name" value="Transferrin"/>
    <property type="match status" value="1"/>
</dbReference>
<dbReference type="KEGG" id="bvk:117230686"/>
<gene>
    <name evidence="10 11" type="primary">LOC117230686</name>
</gene>
<dbReference type="Pfam" id="PF00405">
    <property type="entry name" value="Transferrin"/>
    <property type="match status" value="2"/>
</dbReference>
<feature type="domain" description="Transferrin-like" evidence="8">
    <location>
        <begin position="32"/>
        <end position="351"/>
    </location>
</feature>
<evidence type="ECO:0000313" key="10">
    <source>
        <dbReference type="RefSeq" id="XP_033344263.1"/>
    </source>
</evidence>
<proteinExistence type="inferred from homology"/>
<dbReference type="AlphaFoldDB" id="A0A6J3JU29"/>
<protein>
    <recommendedName>
        <fullName evidence="3">Transferrin</fullName>
    </recommendedName>
</protein>
<dbReference type="PRINTS" id="PR00422">
    <property type="entry name" value="TRANSFERRIN"/>
</dbReference>
<dbReference type="GO" id="GO:0046872">
    <property type="term" value="F:metal ion binding"/>
    <property type="evidence" value="ECO:0007669"/>
    <property type="project" value="UniProtKB-KW"/>
</dbReference>
<keyword evidence="3" id="KW-0406">Ion transport</keyword>
<keyword evidence="3" id="KW-0813">Transport</keyword>
<comment type="similarity">
    <text evidence="3">Belongs to the transferrin family.</text>
</comment>
<evidence type="ECO:0000256" key="7">
    <source>
        <dbReference type="SAM" id="SignalP"/>
    </source>
</evidence>
<keyword evidence="3 5" id="KW-0479">Metal-binding</keyword>
<feature type="disulfide bond" evidence="6">
    <location>
        <begin position="139"/>
        <end position="235"/>
    </location>
</feature>
<dbReference type="RefSeq" id="XP_033344263.1">
    <property type="nucleotide sequence ID" value="XM_033488372.1"/>
</dbReference>
<keyword evidence="2 6" id="KW-1015">Disulfide bond</keyword>
<dbReference type="GO" id="GO:0005769">
    <property type="term" value="C:early endosome"/>
    <property type="evidence" value="ECO:0007669"/>
    <property type="project" value="TreeGrafter"/>
</dbReference>
<dbReference type="CTD" id="36800"/>
<dbReference type="RefSeq" id="XP_033344264.1">
    <property type="nucleotide sequence ID" value="XM_033488373.1"/>
</dbReference>
<dbReference type="Proteomes" id="UP000504631">
    <property type="component" value="Unplaced"/>
</dbReference>
<feature type="disulfide bond" evidence="6">
    <location>
        <begin position="377"/>
        <end position="395"/>
    </location>
</feature>
<dbReference type="GeneID" id="117230686"/>
<evidence type="ECO:0000256" key="1">
    <source>
        <dbReference type="ARBA" id="ARBA00022737"/>
    </source>
</evidence>
<feature type="disulfide bond" evidence="6">
    <location>
        <begin position="269"/>
        <end position="283"/>
    </location>
</feature>
<feature type="disulfide bond" evidence="6">
    <location>
        <begin position="580"/>
        <end position="590"/>
    </location>
</feature>
<feature type="binding site" evidence="4">
    <location>
        <position position="472"/>
    </location>
    <ligand>
        <name>hydrogencarbonate</name>
        <dbReference type="ChEBI" id="CHEBI:17544"/>
        <label>1</label>
    </ligand>
</feature>
<feature type="disulfide bond" evidence="6">
    <location>
        <begin position="188"/>
        <end position="211"/>
    </location>
</feature>
<evidence type="ECO:0000313" key="11">
    <source>
        <dbReference type="RefSeq" id="XP_033344264.1"/>
    </source>
</evidence>
<feature type="disulfide bond" evidence="6">
    <location>
        <begin position="367"/>
        <end position="404"/>
    </location>
</feature>
<keyword evidence="1" id="KW-0677">Repeat</keyword>
<feature type="chain" id="PRO_5044643795" description="Transferrin" evidence="7">
    <location>
        <begin position="30"/>
        <end position="712"/>
    </location>
</feature>
<organism evidence="9 10">
    <name type="scientific">Bombus vosnesenskii</name>
    <dbReference type="NCBI Taxonomy" id="207650"/>
    <lineage>
        <taxon>Eukaryota</taxon>
        <taxon>Metazoa</taxon>
        <taxon>Ecdysozoa</taxon>
        <taxon>Arthropoda</taxon>
        <taxon>Hexapoda</taxon>
        <taxon>Insecta</taxon>
        <taxon>Pterygota</taxon>
        <taxon>Neoptera</taxon>
        <taxon>Endopterygota</taxon>
        <taxon>Hymenoptera</taxon>
        <taxon>Apocrita</taxon>
        <taxon>Aculeata</taxon>
        <taxon>Apoidea</taxon>
        <taxon>Anthophila</taxon>
        <taxon>Apidae</taxon>
        <taxon>Bombus</taxon>
        <taxon>Pyrobombus</taxon>
    </lineage>
</organism>
<evidence type="ECO:0000259" key="8">
    <source>
        <dbReference type="PROSITE" id="PS51408"/>
    </source>
</evidence>
<name>A0A6J3JU29_9HYME</name>
<evidence type="ECO:0000256" key="2">
    <source>
        <dbReference type="ARBA" id="ARBA00023157"/>
    </source>
</evidence>
<dbReference type="PANTHER" id="PTHR11485">
    <property type="entry name" value="TRANSFERRIN"/>
    <property type="match status" value="1"/>
</dbReference>
<accession>A0A6J3JU29</accession>
<feature type="domain" description="Transferrin-like" evidence="8">
    <location>
        <begin position="364"/>
        <end position="679"/>
    </location>
</feature>
<keyword evidence="7" id="KW-0732">Signal</keyword>
<evidence type="ECO:0000313" key="9">
    <source>
        <dbReference type="Proteomes" id="UP000504631"/>
    </source>
</evidence>
<feature type="binding site" evidence="5">
    <location>
        <position position="117"/>
    </location>
    <ligand>
        <name>Fe(3+)</name>
        <dbReference type="ChEBI" id="CHEBI:29034"/>
        <label>1</label>
    </ligand>
</feature>
<dbReference type="CDD" id="cd13529">
    <property type="entry name" value="PBP2_transferrin"/>
    <property type="match status" value="2"/>
</dbReference>
<keyword evidence="9" id="KW-1185">Reference proteome</keyword>
<dbReference type="SMART" id="SM00094">
    <property type="entry name" value="TR_FER"/>
    <property type="match status" value="1"/>
</dbReference>
<feature type="disulfide bond" evidence="6">
    <location>
        <begin position="35"/>
        <end position="71"/>
    </location>
</feature>
<dbReference type="PANTHER" id="PTHR11485:SF54">
    <property type="entry name" value="TRANSFERRIN"/>
    <property type="match status" value="1"/>
</dbReference>